<dbReference type="AlphaFoldDB" id="A0A9Q0I2D5"/>
<comment type="caution">
    <text evidence="1">The sequence shown here is derived from an EMBL/GenBank/DDBJ whole genome shotgun (WGS) entry which is preliminary data.</text>
</comment>
<name>A0A9Q0I2D5_9TELE</name>
<proteinExistence type="predicted"/>
<keyword evidence="2" id="KW-1185">Reference proteome</keyword>
<sequence>MEESCRGLMPSKKYVNLFRLIKQINISEDMWLSIERSLLVREVGKSLFSDARLAVLPALLICWKRLGSDQMEAAVDEGLFNMAAAHDGWYATPATISQLEAELLGERLQGLLQDTETQPEDLQKVTRFMDMNSDLQMGLKPQLQRLWAVQGQQLQAPTDWSRVILQLCIFMSIIVVISCDSPISTPAMESLYSFIDSHYRTTMPLLTSPPGCDSCLRLTQKVSELEERISILCRIREDKKTLDHVLSLPRLNLEIRGTSVVLNPGPWLILLHSQSLGSNQEIVEGDALLVFPSPRDISSSQTGLQFLMRKNFLI</sequence>
<evidence type="ECO:0000313" key="1">
    <source>
        <dbReference type="EMBL" id="KAJ3582775.1"/>
    </source>
</evidence>
<protein>
    <submittedName>
        <fullName evidence="1">Uncharacterized protein</fullName>
    </submittedName>
</protein>
<accession>A0A9Q0I2D5</accession>
<evidence type="ECO:0000313" key="2">
    <source>
        <dbReference type="Proteomes" id="UP001148018"/>
    </source>
</evidence>
<organism evidence="1 2">
    <name type="scientific">Muraenolepis orangiensis</name>
    <name type="common">Patagonian moray cod</name>
    <dbReference type="NCBI Taxonomy" id="630683"/>
    <lineage>
        <taxon>Eukaryota</taxon>
        <taxon>Metazoa</taxon>
        <taxon>Chordata</taxon>
        <taxon>Craniata</taxon>
        <taxon>Vertebrata</taxon>
        <taxon>Euteleostomi</taxon>
        <taxon>Actinopterygii</taxon>
        <taxon>Neopterygii</taxon>
        <taxon>Teleostei</taxon>
        <taxon>Neoteleostei</taxon>
        <taxon>Acanthomorphata</taxon>
        <taxon>Zeiogadaria</taxon>
        <taxon>Gadariae</taxon>
        <taxon>Gadiformes</taxon>
        <taxon>Muraenolepidoidei</taxon>
        <taxon>Muraenolepididae</taxon>
        <taxon>Muraenolepis</taxon>
    </lineage>
</organism>
<gene>
    <name evidence="1" type="ORF">NHX12_000256</name>
</gene>
<dbReference type="OrthoDB" id="8963990at2759"/>
<dbReference type="EMBL" id="JANIIK010000731">
    <property type="protein sequence ID" value="KAJ3582775.1"/>
    <property type="molecule type" value="Genomic_DNA"/>
</dbReference>
<dbReference type="Proteomes" id="UP001148018">
    <property type="component" value="Unassembled WGS sequence"/>
</dbReference>
<reference evidence="1" key="1">
    <citation type="submission" date="2022-07" db="EMBL/GenBank/DDBJ databases">
        <title>Chromosome-level genome of Muraenolepis orangiensis.</title>
        <authorList>
            <person name="Kim J."/>
        </authorList>
    </citation>
    <scope>NUCLEOTIDE SEQUENCE</scope>
    <source>
        <strain evidence="1">KU_S4_2022</strain>
        <tissue evidence="1">Muscle</tissue>
    </source>
</reference>